<evidence type="ECO:0000256" key="1">
    <source>
        <dbReference type="ARBA" id="ARBA00008950"/>
    </source>
</evidence>
<dbReference type="Proteomes" id="UP000186890">
    <property type="component" value="Unassembled WGS sequence"/>
</dbReference>
<evidence type="ECO:0000313" key="5">
    <source>
        <dbReference type="Proteomes" id="UP000186890"/>
    </source>
</evidence>
<dbReference type="RefSeq" id="WP_075104533.1">
    <property type="nucleotide sequence ID" value="NZ_MSJM01000003.1"/>
</dbReference>
<dbReference type="Pfam" id="PF12850">
    <property type="entry name" value="Metallophos_2"/>
    <property type="match status" value="1"/>
</dbReference>
<dbReference type="GO" id="GO:0016787">
    <property type="term" value="F:hydrolase activity"/>
    <property type="evidence" value="ECO:0007669"/>
    <property type="project" value="UniProtKB-UniRule"/>
</dbReference>
<sequence>MARTEPQTLLVMSDSHGDRAIVQEVKERYLGKVDAMFHNGDSELDAKDSLWDGIYVVRGNCDYDSAYPNQLVVQLGDVTIAQTHGHLYGINFSWMRLDYWAEEVEADICLYGHLHVPDATVRGKTLFVNPGSIRQPRGMIKECLYAILTIFEDHIHIEYYNRDHQVYAPLTKDIPR</sequence>
<dbReference type="InterPro" id="IPR000979">
    <property type="entry name" value="Phosphodiesterase_MJ0936/Vps29"/>
</dbReference>
<dbReference type="OrthoDB" id="9800565at2"/>
<dbReference type="GO" id="GO:0046872">
    <property type="term" value="F:metal ion binding"/>
    <property type="evidence" value="ECO:0007669"/>
    <property type="project" value="UniProtKB-KW"/>
</dbReference>
<keyword evidence="2" id="KW-0479">Metal-binding</keyword>
<organism evidence="4 5">
    <name type="scientific">Streptococcus cuniculi</name>
    <dbReference type="NCBI Taxonomy" id="1432788"/>
    <lineage>
        <taxon>Bacteria</taxon>
        <taxon>Bacillati</taxon>
        <taxon>Bacillota</taxon>
        <taxon>Bacilli</taxon>
        <taxon>Lactobacillales</taxon>
        <taxon>Streptococcaceae</taxon>
        <taxon>Streptococcus</taxon>
    </lineage>
</organism>
<keyword evidence="5" id="KW-1185">Reference proteome</keyword>
<accession>A0A1Q8E8R5</accession>
<dbReference type="PANTHER" id="PTHR11124">
    <property type="entry name" value="VACUOLAR SORTING PROTEIN VPS29"/>
    <property type="match status" value="1"/>
</dbReference>
<dbReference type="InterPro" id="IPR041802">
    <property type="entry name" value="MPP_YfcE"/>
</dbReference>
<dbReference type="AlphaFoldDB" id="A0A1Q8E8R5"/>
<gene>
    <name evidence="4" type="ORF">BU202_04100</name>
</gene>
<comment type="caution">
    <text evidence="4">The sequence shown here is derived from an EMBL/GenBank/DDBJ whole genome shotgun (WGS) entry which is preliminary data.</text>
</comment>
<evidence type="ECO:0000259" key="3">
    <source>
        <dbReference type="Pfam" id="PF12850"/>
    </source>
</evidence>
<dbReference type="EC" id="3.1.4.-" evidence="2"/>
<dbReference type="NCBIfam" id="TIGR00040">
    <property type="entry name" value="yfcE"/>
    <property type="match status" value="1"/>
</dbReference>
<evidence type="ECO:0000256" key="2">
    <source>
        <dbReference type="RuleBase" id="RU362039"/>
    </source>
</evidence>
<feature type="domain" description="Calcineurin-like phosphoesterase" evidence="3">
    <location>
        <begin position="9"/>
        <end position="150"/>
    </location>
</feature>
<protein>
    <recommendedName>
        <fullName evidence="2">Phosphoesterase</fullName>
        <ecNumber evidence="2">3.1.4.-</ecNumber>
    </recommendedName>
</protein>
<dbReference type="CDD" id="cd00841">
    <property type="entry name" value="MPP_YfcE"/>
    <property type="match status" value="1"/>
</dbReference>
<dbReference type="InterPro" id="IPR029052">
    <property type="entry name" value="Metallo-depent_PP-like"/>
</dbReference>
<comment type="cofactor">
    <cofactor evidence="2">
        <name>a divalent metal cation</name>
        <dbReference type="ChEBI" id="CHEBI:60240"/>
    </cofactor>
</comment>
<reference evidence="5" key="1">
    <citation type="submission" date="2016-12" db="EMBL/GenBank/DDBJ databases">
        <authorList>
            <person name="Gulvik C.A."/>
        </authorList>
    </citation>
    <scope>NUCLEOTIDE SEQUENCE [LARGE SCALE GENOMIC DNA]</scope>
    <source>
        <strain evidence="5">NED12-00049-6B</strain>
    </source>
</reference>
<name>A0A1Q8E8R5_9STRE</name>
<proteinExistence type="inferred from homology"/>
<comment type="similarity">
    <text evidence="1 2">Belongs to the metallophosphoesterase superfamily. YfcE family.</text>
</comment>
<dbReference type="Gene3D" id="3.60.21.10">
    <property type="match status" value="1"/>
</dbReference>
<dbReference type="SUPFAM" id="SSF56300">
    <property type="entry name" value="Metallo-dependent phosphatases"/>
    <property type="match status" value="1"/>
</dbReference>
<dbReference type="EMBL" id="MSJM01000003">
    <property type="protein sequence ID" value="OLF48182.1"/>
    <property type="molecule type" value="Genomic_DNA"/>
</dbReference>
<evidence type="ECO:0000313" key="4">
    <source>
        <dbReference type="EMBL" id="OLF48182.1"/>
    </source>
</evidence>
<dbReference type="InterPro" id="IPR024654">
    <property type="entry name" value="Calcineurin-like_PHP_lpxH"/>
</dbReference>